<gene>
    <name evidence="5" type="ORF">A1O3_02252</name>
</gene>
<feature type="region of interest" description="Disordered" evidence="2">
    <location>
        <begin position="98"/>
        <end position="146"/>
    </location>
</feature>
<dbReference type="AlphaFoldDB" id="W9Y8K3"/>
<evidence type="ECO:0000259" key="4">
    <source>
        <dbReference type="Pfam" id="PF16561"/>
    </source>
</evidence>
<evidence type="ECO:0000256" key="3">
    <source>
        <dbReference type="SAM" id="Phobius"/>
    </source>
</evidence>
<comment type="similarity">
    <text evidence="1">Belongs to the 5'-AMP-activated protein kinase beta subunit family.</text>
</comment>
<dbReference type="EMBL" id="AMGY01000002">
    <property type="protein sequence ID" value="EXJ89187.1"/>
    <property type="molecule type" value="Genomic_DNA"/>
</dbReference>
<dbReference type="InterPro" id="IPR032640">
    <property type="entry name" value="AMPK1_CBM"/>
</dbReference>
<dbReference type="Proteomes" id="UP000019478">
    <property type="component" value="Unassembled WGS sequence"/>
</dbReference>
<keyword evidence="3" id="KW-0812">Transmembrane</keyword>
<comment type="caution">
    <text evidence="5">The sequence shown here is derived from an EMBL/GenBank/DDBJ whole genome shotgun (WGS) entry which is preliminary data.</text>
</comment>
<feature type="domain" description="AMP-activated protein kinase glycogen-binding" evidence="4">
    <location>
        <begin position="4"/>
        <end position="94"/>
    </location>
</feature>
<evidence type="ECO:0000313" key="6">
    <source>
        <dbReference type="Proteomes" id="UP000019478"/>
    </source>
</evidence>
<feature type="region of interest" description="Disordered" evidence="2">
    <location>
        <begin position="172"/>
        <end position="194"/>
    </location>
</feature>
<dbReference type="PANTHER" id="PTHR10343:SF84">
    <property type="entry name" value="5'-AMP-ACTIVATED PROTEIN KINASE SUBUNIT BETA-1"/>
    <property type="match status" value="1"/>
</dbReference>
<accession>W9Y8K3</accession>
<dbReference type="HOGENOM" id="CLU_071887_0_0_1"/>
<dbReference type="RefSeq" id="XP_007730584.1">
    <property type="nucleotide sequence ID" value="XM_007732394.1"/>
</dbReference>
<feature type="transmembrane region" description="Helical" evidence="3">
    <location>
        <begin position="218"/>
        <end position="241"/>
    </location>
</feature>
<proteinExistence type="inferred from homology"/>
<name>W9Y8K3_9EURO</name>
<dbReference type="InterPro" id="IPR050827">
    <property type="entry name" value="CRP1_MDG1_kinase"/>
</dbReference>
<keyword evidence="6" id="KW-1185">Reference proteome</keyword>
<dbReference type="PANTHER" id="PTHR10343">
    <property type="entry name" value="5'-AMP-ACTIVATED PROTEIN KINASE , BETA SUBUNIT"/>
    <property type="match status" value="1"/>
</dbReference>
<dbReference type="STRING" id="1182542.W9Y8K3"/>
<evidence type="ECO:0000256" key="2">
    <source>
        <dbReference type="SAM" id="MobiDB-lite"/>
    </source>
</evidence>
<evidence type="ECO:0000313" key="5">
    <source>
        <dbReference type="EMBL" id="EXJ89187.1"/>
    </source>
</evidence>
<dbReference type="SUPFAM" id="SSF81296">
    <property type="entry name" value="E set domains"/>
    <property type="match status" value="1"/>
</dbReference>
<dbReference type="OrthoDB" id="5350410at2759"/>
<dbReference type="GeneID" id="19166384"/>
<reference evidence="5 6" key="1">
    <citation type="submission" date="2013-03" db="EMBL/GenBank/DDBJ databases">
        <title>The Genome Sequence of Capronia epimyces CBS 606.96.</title>
        <authorList>
            <consortium name="The Broad Institute Genomics Platform"/>
            <person name="Cuomo C."/>
            <person name="de Hoog S."/>
            <person name="Gorbushina A."/>
            <person name="Walker B."/>
            <person name="Young S.K."/>
            <person name="Zeng Q."/>
            <person name="Gargeya S."/>
            <person name="Fitzgerald M."/>
            <person name="Haas B."/>
            <person name="Abouelleil A."/>
            <person name="Allen A.W."/>
            <person name="Alvarado L."/>
            <person name="Arachchi H.M."/>
            <person name="Berlin A.M."/>
            <person name="Chapman S.B."/>
            <person name="Gainer-Dewar J."/>
            <person name="Goldberg J."/>
            <person name="Griggs A."/>
            <person name="Gujja S."/>
            <person name="Hansen M."/>
            <person name="Howarth C."/>
            <person name="Imamovic A."/>
            <person name="Ireland A."/>
            <person name="Larimer J."/>
            <person name="McCowan C."/>
            <person name="Murphy C."/>
            <person name="Pearson M."/>
            <person name="Poon T.W."/>
            <person name="Priest M."/>
            <person name="Roberts A."/>
            <person name="Saif S."/>
            <person name="Shea T."/>
            <person name="Sisk P."/>
            <person name="Sykes S."/>
            <person name="Wortman J."/>
            <person name="Nusbaum C."/>
            <person name="Birren B."/>
        </authorList>
    </citation>
    <scope>NUCLEOTIDE SEQUENCE [LARGE SCALE GENOMIC DNA]</scope>
    <source>
        <strain evidence="5 6">CBS 606.96</strain>
    </source>
</reference>
<dbReference type="CDD" id="cd02859">
    <property type="entry name" value="E_set_AMPKbeta_like_N"/>
    <property type="match status" value="1"/>
</dbReference>
<keyword evidence="3" id="KW-0472">Membrane</keyword>
<dbReference type="InterPro" id="IPR014756">
    <property type="entry name" value="Ig_E-set"/>
</dbReference>
<organism evidence="5 6">
    <name type="scientific">Capronia epimyces CBS 606.96</name>
    <dbReference type="NCBI Taxonomy" id="1182542"/>
    <lineage>
        <taxon>Eukaryota</taxon>
        <taxon>Fungi</taxon>
        <taxon>Dikarya</taxon>
        <taxon>Ascomycota</taxon>
        <taxon>Pezizomycotina</taxon>
        <taxon>Eurotiomycetes</taxon>
        <taxon>Chaetothyriomycetidae</taxon>
        <taxon>Chaetothyriales</taxon>
        <taxon>Herpotrichiellaceae</taxon>
        <taxon>Capronia</taxon>
    </lineage>
</organism>
<keyword evidence="3" id="KW-1133">Transmembrane helix</keyword>
<evidence type="ECO:0000256" key="1">
    <source>
        <dbReference type="ARBA" id="ARBA00010926"/>
    </source>
</evidence>
<dbReference type="InterPro" id="IPR013783">
    <property type="entry name" value="Ig-like_fold"/>
</dbReference>
<dbReference type="Gene3D" id="2.60.40.10">
    <property type="entry name" value="Immunoglobulins"/>
    <property type="match status" value="1"/>
</dbReference>
<dbReference type="Pfam" id="PF16561">
    <property type="entry name" value="AMPK1_CBM"/>
    <property type="match status" value="1"/>
</dbReference>
<dbReference type="eggNOG" id="ENOG502STER">
    <property type="taxonomic scope" value="Eukaryota"/>
</dbReference>
<sequence length="242" mass="26020">MVAATITFDQAGIQPPVYVAGVFTDWSPKQMNHETIEKDGALESHFSYTFDLEPGEYQYKFRLGPGDWWVLDESTPTVNDGAGNLNNLLTVKPEETGLPAEAPAGREPEVSVTPGSAGDTQISNLSEADESTVVPPEHEPPTSAVPVTPETIVENFDAAKEDTIPDVAPPPYEEHHAVPASSPPQAAPSALDTSNEKISAVSVPGNVQSELKKTSQSWYAQNPVLLAAIVVVPVIVSYIWYR</sequence>
<protein>
    <recommendedName>
        <fullName evidence="4">AMP-activated protein kinase glycogen-binding domain-containing protein</fullName>
    </recommendedName>
</protein>